<reference evidence="2 3" key="1">
    <citation type="journal article" date="2017" name="PLoS Biol.">
        <title>The sea cucumber genome provides insights into morphological evolution and visceral regeneration.</title>
        <authorList>
            <person name="Zhang X."/>
            <person name="Sun L."/>
            <person name="Yuan J."/>
            <person name="Sun Y."/>
            <person name="Gao Y."/>
            <person name="Zhang L."/>
            <person name="Li S."/>
            <person name="Dai H."/>
            <person name="Hamel J.F."/>
            <person name="Liu C."/>
            <person name="Yu Y."/>
            <person name="Liu S."/>
            <person name="Lin W."/>
            <person name="Guo K."/>
            <person name="Jin S."/>
            <person name="Xu P."/>
            <person name="Storey K.B."/>
            <person name="Huan P."/>
            <person name="Zhang T."/>
            <person name="Zhou Y."/>
            <person name="Zhang J."/>
            <person name="Lin C."/>
            <person name="Li X."/>
            <person name="Xing L."/>
            <person name="Huo D."/>
            <person name="Sun M."/>
            <person name="Wang L."/>
            <person name="Mercier A."/>
            <person name="Li F."/>
            <person name="Yang H."/>
            <person name="Xiang J."/>
        </authorList>
    </citation>
    <scope>NUCLEOTIDE SEQUENCE [LARGE SCALE GENOMIC DNA]</scope>
    <source>
        <strain evidence="2">Shaxun</strain>
        <tissue evidence="2">Muscle</tissue>
    </source>
</reference>
<dbReference type="Proteomes" id="UP000230750">
    <property type="component" value="Unassembled WGS sequence"/>
</dbReference>
<dbReference type="InterPro" id="IPR007110">
    <property type="entry name" value="Ig-like_dom"/>
</dbReference>
<name>A0A2G8L050_STIJA</name>
<accession>A0A2G8L050</accession>
<dbReference type="InterPro" id="IPR036179">
    <property type="entry name" value="Ig-like_dom_sf"/>
</dbReference>
<dbReference type="AlphaFoldDB" id="A0A2G8L050"/>
<proteinExistence type="predicted"/>
<dbReference type="EMBL" id="MRZV01000279">
    <property type="protein sequence ID" value="PIK53627.1"/>
    <property type="molecule type" value="Genomic_DNA"/>
</dbReference>
<evidence type="ECO:0000259" key="1">
    <source>
        <dbReference type="PROSITE" id="PS50835"/>
    </source>
</evidence>
<evidence type="ECO:0000313" key="3">
    <source>
        <dbReference type="Proteomes" id="UP000230750"/>
    </source>
</evidence>
<evidence type="ECO:0000313" key="2">
    <source>
        <dbReference type="EMBL" id="PIK53627.1"/>
    </source>
</evidence>
<dbReference type="Gene3D" id="2.60.40.10">
    <property type="entry name" value="Immunoglobulins"/>
    <property type="match status" value="1"/>
</dbReference>
<gene>
    <name evidence="2" type="ORF">BSL78_09480</name>
</gene>
<dbReference type="SUPFAM" id="SSF48726">
    <property type="entry name" value="Immunoglobulin"/>
    <property type="match status" value="1"/>
</dbReference>
<feature type="domain" description="Ig-like" evidence="1">
    <location>
        <begin position="160"/>
        <end position="225"/>
    </location>
</feature>
<dbReference type="InterPro" id="IPR013783">
    <property type="entry name" value="Ig-like_fold"/>
</dbReference>
<comment type="caution">
    <text evidence="2">The sequence shown here is derived from an EMBL/GenBank/DDBJ whole genome shotgun (WGS) entry which is preliminary data.</text>
</comment>
<keyword evidence="3" id="KW-1185">Reference proteome</keyword>
<dbReference type="OrthoDB" id="6159398at2759"/>
<sequence length="225" mass="25149">MLVSHAITTNNFEQSVTKYIRKIKVTRSANKMGLFCLRIFIAAAVLHSALWETSVGDTACSPVQYLEIGTRGIIQCAFTESLLAITWYDVDKGDPILFYKDGVTSGQGYESGEFDIYPNGSLVIRNVSINHESDFRVTKIISGTIPTVSHLITLHTTVKPVMSNPIIKECEQMDGNICFKSVTEQLELNCFVSGSRPAVNLRWIERTAERDNTLNSRYINSTLIM</sequence>
<dbReference type="PROSITE" id="PS50835">
    <property type="entry name" value="IG_LIKE"/>
    <property type="match status" value="1"/>
</dbReference>
<protein>
    <recommendedName>
        <fullName evidence="1">Ig-like domain-containing protein</fullName>
    </recommendedName>
</protein>
<organism evidence="2 3">
    <name type="scientific">Stichopus japonicus</name>
    <name type="common">Sea cucumber</name>
    <dbReference type="NCBI Taxonomy" id="307972"/>
    <lineage>
        <taxon>Eukaryota</taxon>
        <taxon>Metazoa</taxon>
        <taxon>Echinodermata</taxon>
        <taxon>Eleutherozoa</taxon>
        <taxon>Echinozoa</taxon>
        <taxon>Holothuroidea</taxon>
        <taxon>Aspidochirotacea</taxon>
        <taxon>Aspidochirotida</taxon>
        <taxon>Stichopodidae</taxon>
        <taxon>Apostichopus</taxon>
    </lineage>
</organism>